<dbReference type="GO" id="GO:0043571">
    <property type="term" value="P:maintenance of CRISPR repeat elements"/>
    <property type="evidence" value="ECO:0007669"/>
    <property type="project" value="InterPro"/>
</dbReference>
<reference evidence="1 2" key="1">
    <citation type="submission" date="2018-02" db="EMBL/GenBank/DDBJ databases">
        <title>Comparative analysis of genomes of three Brevibacillus laterosporus strains producers of potent antimicrobials isolated from silage.</title>
        <authorList>
            <person name="Kojic M."/>
            <person name="Miljkovic M."/>
            <person name="Studholme D."/>
            <person name="Filipic B."/>
        </authorList>
    </citation>
    <scope>NUCLEOTIDE SEQUENCE [LARGE SCALE GENOMIC DNA]</scope>
    <source>
        <strain evidence="1 2">BGSP11</strain>
    </source>
</reference>
<comment type="caution">
    <text evidence="1">The sequence shown here is derived from an EMBL/GenBank/DDBJ whole genome shotgun (WGS) entry which is preliminary data.</text>
</comment>
<dbReference type="Pfam" id="PF05107">
    <property type="entry name" value="Cas_Cas7"/>
    <property type="match status" value="1"/>
</dbReference>
<organism evidence="1 2">
    <name type="scientific">Brevibacillus laterosporus</name>
    <name type="common">Bacillus laterosporus</name>
    <dbReference type="NCBI Taxonomy" id="1465"/>
    <lineage>
        <taxon>Bacteria</taxon>
        <taxon>Bacillati</taxon>
        <taxon>Bacillota</taxon>
        <taxon>Bacilli</taxon>
        <taxon>Bacillales</taxon>
        <taxon>Paenibacillaceae</taxon>
        <taxon>Brevibacillus</taxon>
    </lineage>
</organism>
<gene>
    <name evidence="1" type="ORF">C4A77_02050</name>
</gene>
<dbReference type="AlphaFoldDB" id="A0AAP8QHA5"/>
<accession>A0AAP8QHA5</accession>
<evidence type="ECO:0000313" key="2">
    <source>
        <dbReference type="Proteomes" id="UP000239759"/>
    </source>
</evidence>
<dbReference type="EMBL" id="PRKQ01000001">
    <property type="protein sequence ID" value="PPB13207.1"/>
    <property type="molecule type" value="Genomic_DNA"/>
</dbReference>
<protein>
    <submittedName>
        <fullName evidence="1">Uncharacterized protein</fullName>
    </submittedName>
</protein>
<name>A0AAP8QHA5_BRELA</name>
<dbReference type="InterPro" id="IPR006482">
    <property type="entry name" value="Cas7_Csh2/Csh2"/>
</dbReference>
<proteinExistence type="predicted"/>
<evidence type="ECO:0000313" key="1">
    <source>
        <dbReference type="EMBL" id="PPB13207.1"/>
    </source>
</evidence>
<dbReference type="Proteomes" id="UP000239759">
    <property type="component" value="Unassembled WGS sequence"/>
</dbReference>
<sequence length="60" mass="7105">MRGPVQFTFSQSVEPIFVKEITIIRQSVTREGEDKQRTLGKKYYPLCFISDEWLHFSSFC</sequence>